<dbReference type="Proteomes" id="UP001176941">
    <property type="component" value="Chromosome 34"/>
</dbReference>
<dbReference type="EMBL" id="OX460345">
    <property type="protein sequence ID" value="CAI9173719.1"/>
    <property type="molecule type" value="Genomic_DNA"/>
</dbReference>
<feature type="region of interest" description="Disordered" evidence="1">
    <location>
        <begin position="17"/>
        <end position="38"/>
    </location>
</feature>
<sequence length="134" mass="14749">MSHWNYVRTQWVRKRVSEAGGSHQCPRGSQQTGELGEGTPNLVFNVKMTSTTSYLLGTRTRSSWRISVNSMTGQAFPGLTVSFMREITLKRKIHEVRTMGNPVIGWQAIASCLGEGNGTPLQFSCLENPMDGGA</sequence>
<evidence type="ECO:0000313" key="3">
    <source>
        <dbReference type="Proteomes" id="UP001176941"/>
    </source>
</evidence>
<reference evidence="2" key="1">
    <citation type="submission" date="2023-04" db="EMBL/GenBank/DDBJ databases">
        <authorList>
            <consortium name="ELIXIR-Norway"/>
        </authorList>
    </citation>
    <scope>NUCLEOTIDE SEQUENCE [LARGE SCALE GENOMIC DNA]</scope>
</reference>
<evidence type="ECO:0000256" key="1">
    <source>
        <dbReference type="SAM" id="MobiDB-lite"/>
    </source>
</evidence>
<accession>A0ABN8ZIX3</accession>
<organism evidence="2 3">
    <name type="scientific">Rangifer tarandus platyrhynchus</name>
    <name type="common">Svalbard reindeer</name>
    <dbReference type="NCBI Taxonomy" id="3082113"/>
    <lineage>
        <taxon>Eukaryota</taxon>
        <taxon>Metazoa</taxon>
        <taxon>Chordata</taxon>
        <taxon>Craniata</taxon>
        <taxon>Vertebrata</taxon>
        <taxon>Euteleostomi</taxon>
        <taxon>Mammalia</taxon>
        <taxon>Eutheria</taxon>
        <taxon>Laurasiatheria</taxon>
        <taxon>Artiodactyla</taxon>
        <taxon>Ruminantia</taxon>
        <taxon>Pecora</taxon>
        <taxon>Cervidae</taxon>
        <taxon>Odocoileinae</taxon>
        <taxon>Rangifer</taxon>
    </lineage>
</organism>
<evidence type="ECO:0000313" key="2">
    <source>
        <dbReference type="EMBL" id="CAI9173719.1"/>
    </source>
</evidence>
<proteinExistence type="predicted"/>
<gene>
    <name evidence="2" type="ORF">MRATA1EN1_LOCUS22681</name>
</gene>
<name>A0ABN8ZIX3_RANTA</name>
<protein>
    <submittedName>
        <fullName evidence="2">Uncharacterized protein</fullName>
    </submittedName>
</protein>
<keyword evidence="3" id="KW-1185">Reference proteome</keyword>